<proteinExistence type="predicted"/>
<feature type="region of interest" description="Disordered" evidence="1">
    <location>
        <begin position="69"/>
        <end position="93"/>
    </location>
</feature>
<sequence length="244" mass="26546">MNRLGFGKKIKYPPYFDRLIFLGATIYLIIVSTWLYRQYRQSVITNNQNLLERNSNPNQEIEEDNNLLLESPSNLNPTEISPLPSPLNNTPPEISALPIPTPPPLPNAVDLPLPPLLESNITIPDQNPQSLPAPPPPTPITPSRPETVPVLNGDNLPPPPLNPSGENVATNTTVNSQKKNALVGVIQLPDGGGFALFNIDNITERVGVGSAIASTGWTLGSIYDNEVIINRNNQSLTLRVGESF</sequence>
<keyword evidence="2" id="KW-1133">Transmembrane helix</keyword>
<evidence type="ECO:0008006" key="5">
    <source>
        <dbReference type="Google" id="ProtNLM"/>
    </source>
</evidence>
<evidence type="ECO:0000256" key="2">
    <source>
        <dbReference type="SAM" id="Phobius"/>
    </source>
</evidence>
<dbReference type="Proteomes" id="UP000654604">
    <property type="component" value="Unassembled WGS sequence"/>
</dbReference>
<keyword evidence="2" id="KW-0812">Transmembrane</keyword>
<gene>
    <name evidence="3" type="ORF">IQ215_06275</name>
</gene>
<keyword evidence="2" id="KW-0472">Membrane</keyword>
<feature type="compositionally biased region" description="Pro residues" evidence="1">
    <location>
        <begin position="131"/>
        <end position="142"/>
    </location>
</feature>
<feature type="region of interest" description="Disordered" evidence="1">
    <location>
        <begin position="119"/>
        <end position="144"/>
    </location>
</feature>
<dbReference type="RefSeq" id="WP_193800458.1">
    <property type="nucleotide sequence ID" value="NZ_JADEWC010000010.1"/>
</dbReference>
<keyword evidence="4" id="KW-1185">Reference proteome</keyword>
<name>A0ABR9V333_9CHRO</name>
<dbReference type="EMBL" id="JADEWC010000010">
    <property type="protein sequence ID" value="MBE9222299.1"/>
    <property type="molecule type" value="Genomic_DNA"/>
</dbReference>
<evidence type="ECO:0000313" key="3">
    <source>
        <dbReference type="EMBL" id="MBE9222299.1"/>
    </source>
</evidence>
<dbReference type="Gene3D" id="2.30.30.830">
    <property type="match status" value="1"/>
</dbReference>
<evidence type="ECO:0000313" key="4">
    <source>
        <dbReference type="Proteomes" id="UP000654604"/>
    </source>
</evidence>
<accession>A0ABR9V333</accession>
<comment type="caution">
    <text evidence="3">The sequence shown here is derived from an EMBL/GenBank/DDBJ whole genome shotgun (WGS) entry which is preliminary data.</text>
</comment>
<reference evidence="3 4" key="1">
    <citation type="submission" date="2020-10" db="EMBL/GenBank/DDBJ databases">
        <authorList>
            <person name="Castelo-Branco R."/>
            <person name="Eusebio N."/>
            <person name="Adriana R."/>
            <person name="Vieira A."/>
            <person name="Brugerolle De Fraissinette N."/>
            <person name="Rezende De Castro R."/>
            <person name="Schneider M.P."/>
            <person name="Vasconcelos V."/>
            <person name="Leao P.N."/>
        </authorList>
    </citation>
    <scope>NUCLEOTIDE SEQUENCE [LARGE SCALE GENOMIC DNA]</scope>
    <source>
        <strain evidence="3 4">LEGE 03274</strain>
    </source>
</reference>
<organism evidence="3 4">
    <name type="scientific">Cyanobacterium stanieri LEGE 03274</name>
    <dbReference type="NCBI Taxonomy" id="1828756"/>
    <lineage>
        <taxon>Bacteria</taxon>
        <taxon>Bacillati</taxon>
        <taxon>Cyanobacteriota</taxon>
        <taxon>Cyanophyceae</taxon>
        <taxon>Oscillatoriophycideae</taxon>
        <taxon>Chroococcales</taxon>
        <taxon>Geminocystaceae</taxon>
        <taxon>Cyanobacterium</taxon>
    </lineage>
</organism>
<feature type="transmembrane region" description="Helical" evidence="2">
    <location>
        <begin position="20"/>
        <end position="36"/>
    </location>
</feature>
<evidence type="ECO:0000256" key="1">
    <source>
        <dbReference type="SAM" id="MobiDB-lite"/>
    </source>
</evidence>
<protein>
    <recommendedName>
        <fullName evidence="5">Type II secretion system protein GspC N-terminal domain-containing protein</fullName>
    </recommendedName>
</protein>